<name>A0A845SN22_9FIRM</name>
<evidence type="ECO:0000256" key="1">
    <source>
        <dbReference type="SAM" id="MobiDB-lite"/>
    </source>
</evidence>
<proteinExistence type="predicted"/>
<organism evidence="3 4">
    <name type="scientific">Anaerotruncus colihominis</name>
    <dbReference type="NCBI Taxonomy" id="169435"/>
    <lineage>
        <taxon>Bacteria</taxon>
        <taxon>Bacillati</taxon>
        <taxon>Bacillota</taxon>
        <taxon>Clostridia</taxon>
        <taxon>Eubacteriales</taxon>
        <taxon>Oscillospiraceae</taxon>
        <taxon>Anaerotruncus</taxon>
    </lineage>
</organism>
<sequence>MKRTLSILAAAILIFSMGSIAYAEDAPEGVRQYVTKNTPQGDDASEPIPILGLDTEAISAASGGYSNSDPYFASLRPRPSSGRSLRGSPPVLAASTRRLPPNSGRLGRYYEEIRLESGRSEDNAWNLYGRTVRQSHNCKQRTKFFAGCRFIVRTPVIDIVNIGGRFCGDISCEQFTGCRPENAERIPCERLAFLKKINGDTGIN</sequence>
<evidence type="ECO:0000313" key="3">
    <source>
        <dbReference type="EMBL" id="NDO37826.1"/>
    </source>
</evidence>
<dbReference type="AlphaFoldDB" id="A0A845SN22"/>
<feature type="compositionally biased region" description="Low complexity" evidence="1">
    <location>
        <begin position="74"/>
        <end position="90"/>
    </location>
</feature>
<feature type="region of interest" description="Disordered" evidence="1">
    <location>
        <begin position="72"/>
        <end position="99"/>
    </location>
</feature>
<evidence type="ECO:0000256" key="2">
    <source>
        <dbReference type="SAM" id="SignalP"/>
    </source>
</evidence>
<reference evidence="3 4" key="1">
    <citation type="submission" date="2019-06" db="EMBL/GenBank/DDBJ databases">
        <title>Draft genome sequences of 15 bacterial species constituting the stable defined intestinal microbiota of the GM15 gnotobiotic mouse model.</title>
        <authorList>
            <person name="Elie C."/>
            <person name="Mathieu A."/>
            <person name="Saliou A."/>
            <person name="Darnaud M."/>
            <person name="Leulier F."/>
            <person name="Tamellini A."/>
        </authorList>
    </citation>
    <scope>NUCLEOTIDE SEQUENCE [LARGE SCALE GENOMIC DNA]</scope>
    <source>
        <strain evidence="3 4">JM4-15</strain>
    </source>
</reference>
<evidence type="ECO:0000313" key="4">
    <source>
        <dbReference type="Proteomes" id="UP000462501"/>
    </source>
</evidence>
<protein>
    <submittedName>
        <fullName evidence="3">Uncharacterized protein</fullName>
    </submittedName>
</protein>
<dbReference type="Proteomes" id="UP000462501">
    <property type="component" value="Unassembled WGS sequence"/>
</dbReference>
<comment type="caution">
    <text evidence="3">The sequence shown here is derived from an EMBL/GenBank/DDBJ whole genome shotgun (WGS) entry which is preliminary data.</text>
</comment>
<feature type="chain" id="PRO_5033051050" evidence="2">
    <location>
        <begin position="24"/>
        <end position="204"/>
    </location>
</feature>
<accession>A0A845SN22</accession>
<dbReference type="EMBL" id="VIQT01000002">
    <property type="protein sequence ID" value="NDO37826.1"/>
    <property type="molecule type" value="Genomic_DNA"/>
</dbReference>
<gene>
    <name evidence="3" type="ORF">FMM72_00960</name>
</gene>
<keyword evidence="2" id="KW-0732">Signal</keyword>
<feature type="signal peptide" evidence="2">
    <location>
        <begin position="1"/>
        <end position="23"/>
    </location>
</feature>